<dbReference type="InterPro" id="IPR036388">
    <property type="entry name" value="WH-like_DNA-bd_sf"/>
</dbReference>
<reference evidence="1" key="1">
    <citation type="submission" date="2018-12" db="EMBL/GenBank/DDBJ databases">
        <authorList>
            <person name="Will S."/>
            <person name="Neumann-Schaal M."/>
            <person name="Henke P."/>
        </authorList>
    </citation>
    <scope>NUCLEOTIDE SEQUENCE</scope>
    <source>
        <strain evidence="1">PCC 7102</strain>
    </source>
</reference>
<comment type="caution">
    <text evidence="1">The sequence shown here is derived from an EMBL/GenBank/DDBJ whole genome shotgun (WGS) entry which is preliminary data.</text>
</comment>
<dbReference type="Pfam" id="PF04255">
    <property type="entry name" value="DUF433"/>
    <property type="match status" value="1"/>
</dbReference>
<evidence type="ECO:0000313" key="1">
    <source>
        <dbReference type="EMBL" id="RUT04443.1"/>
    </source>
</evidence>
<dbReference type="EMBL" id="RSCL01000011">
    <property type="protein sequence ID" value="RUT04443.1"/>
    <property type="molecule type" value="Genomic_DNA"/>
</dbReference>
<accession>A0A433VEF0</accession>
<protein>
    <recommendedName>
        <fullName evidence="3">DUF433 domain-containing protein</fullName>
    </recommendedName>
</protein>
<evidence type="ECO:0000313" key="2">
    <source>
        <dbReference type="Proteomes" id="UP000271624"/>
    </source>
</evidence>
<organism evidence="1 2">
    <name type="scientific">Dulcicalothrix desertica PCC 7102</name>
    <dbReference type="NCBI Taxonomy" id="232991"/>
    <lineage>
        <taxon>Bacteria</taxon>
        <taxon>Bacillati</taxon>
        <taxon>Cyanobacteriota</taxon>
        <taxon>Cyanophyceae</taxon>
        <taxon>Nostocales</taxon>
        <taxon>Calotrichaceae</taxon>
        <taxon>Dulcicalothrix</taxon>
    </lineage>
</organism>
<sequence>MPLGMNKSTIDIQSYLRDREIIHSDPEIMSGVPVFVGTRVPLQTFFDYLEGEAGLSEFLEDFPHLKSQALLTLEVIAKMMLDQERTTRIHSI</sequence>
<dbReference type="SUPFAM" id="SSF46689">
    <property type="entry name" value="Homeodomain-like"/>
    <property type="match status" value="1"/>
</dbReference>
<evidence type="ECO:0008006" key="3">
    <source>
        <dbReference type="Google" id="ProtNLM"/>
    </source>
</evidence>
<gene>
    <name evidence="1" type="ORF">DSM106972_046710</name>
</gene>
<dbReference type="AlphaFoldDB" id="A0A433VEF0"/>
<dbReference type="Proteomes" id="UP000271624">
    <property type="component" value="Unassembled WGS sequence"/>
</dbReference>
<reference evidence="1" key="2">
    <citation type="journal article" date="2019" name="Genome Biol. Evol.">
        <title>Day and night: Metabolic profiles and evolutionary relationships of six axenic non-marine cyanobacteria.</title>
        <authorList>
            <person name="Will S.E."/>
            <person name="Henke P."/>
            <person name="Boedeker C."/>
            <person name="Huang S."/>
            <person name="Brinkmann H."/>
            <person name="Rohde M."/>
            <person name="Jarek M."/>
            <person name="Friedl T."/>
            <person name="Seufert S."/>
            <person name="Schumacher M."/>
            <person name="Overmann J."/>
            <person name="Neumann-Schaal M."/>
            <person name="Petersen J."/>
        </authorList>
    </citation>
    <scope>NUCLEOTIDE SEQUENCE [LARGE SCALE GENOMIC DNA]</scope>
    <source>
        <strain evidence="1">PCC 7102</strain>
    </source>
</reference>
<dbReference type="InterPro" id="IPR009057">
    <property type="entry name" value="Homeodomain-like_sf"/>
</dbReference>
<name>A0A433VEF0_9CYAN</name>
<proteinExistence type="predicted"/>
<dbReference type="RefSeq" id="WP_233787314.1">
    <property type="nucleotide sequence ID" value="NZ_VLKB01000008.1"/>
</dbReference>
<dbReference type="InterPro" id="IPR007367">
    <property type="entry name" value="DUF433"/>
</dbReference>
<keyword evidence="2" id="KW-1185">Reference proteome</keyword>
<dbReference type="Gene3D" id="1.10.10.10">
    <property type="entry name" value="Winged helix-like DNA-binding domain superfamily/Winged helix DNA-binding domain"/>
    <property type="match status" value="1"/>
</dbReference>